<dbReference type="EMBL" id="VVZV01000001">
    <property type="protein sequence ID" value="KAA5324872.1"/>
    <property type="molecule type" value="Genomic_DNA"/>
</dbReference>
<dbReference type="EMBL" id="VVZE01000001">
    <property type="protein sequence ID" value="KAA5388454.1"/>
    <property type="molecule type" value="Genomic_DNA"/>
</dbReference>
<name>A0A1Y4PTA9_9BACT</name>
<dbReference type="AlphaFoldDB" id="A0A1Y4PTA9"/>
<organism evidence="3">
    <name type="scientific">Phocaeicola dorei</name>
    <dbReference type="NCBI Taxonomy" id="357276"/>
    <lineage>
        <taxon>Bacteria</taxon>
        <taxon>Pseudomonadati</taxon>
        <taxon>Bacteroidota</taxon>
        <taxon>Bacteroidia</taxon>
        <taxon>Bacteroidales</taxon>
        <taxon>Bacteroidaceae</taxon>
        <taxon>Phocaeicola</taxon>
    </lineage>
</organism>
<evidence type="ECO:0000313" key="2">
    <source>
        <dbReference type="EMBL" id="KAA5324872.1"/>
    </source>
</evidence>
<protein>
    <submittedName>
        <fullName evidence="3">Uncharacterized protein</fullName>
    </submittedName>
</protein>
<comment type="caution">
    <text evidence="3">The sequence shown here is derived from an EMBL/GenBank/DDBJ whole genome shotgun (WGS) entry which is preliminary data.</text>
</comment>
<evidence type="ECO:0000256" key="1">
    <source>
        <dbReference type="SAM" id="MobiDB-lite"/>
    </source>
</evidence>
<evidence type="ECO:0000313" key="4">
    <source>
        <dbReference type="EMBL" id="RGV80280.1"/>
    </source>
</evidence>
<reference evidence="3 6" key="2">
    <citation type="journal article" date="2019" name="Nat. Med.">
        <title>A library of human gut bacterial isolates paired with longitudinal multiomics data enables mechanistic microbiome research.</title>
        <authorList>
            <person name="Poyet M."/>
            <person name="Groussin M."/>
            <person name="Gibbons S.M."/>
            <person name="Avila-Pacheco J."/>
            <person name="Jiang X."/>
            <person name="Kearney S.M."/>
            <person name="Perrotta A.R."/>
            <person name="Berdy B."/>
            <person name="Zhao S."/>
            <person name="Lieberman T.D."/>
            <person name="Swanson P.K."/>
            <person name="Smith M."/>
            <person name="Roesemann S."/>
            <person name="Alexander J.E."/>
            <person name="Rich S.A."/>
            <person name="Livny J."/>
            <person name="Vlamakis H."/>
            <person name="Clish C."/>
            <person name="Bullock K."/>
            <person name="Deik A."/>
            <person name="Scott J."/>
            <person name="Pierce K.A."/>
            <person name="Xavier R.J."/>
            <person name="Alm E.J."/>
        </authorList>
    </citation>
    <scope>NUCLEOTIDE SEQUENCE [LARGE SCALE GENOMIC DNA]</scope>
    <source>
        <strain evidence="2 6">BIOML-A25</strain>
        <strain evidence="3">BIOML-A8</strain>
    </source>
</reference>
<proteinExistence type="predicted"/>
<dbReference type="Proteomes" id="UP000283678">
    <property type="component" value="Unassembled WGS sequence"/>
</dbReference>
<dbReference type="EMBL" id="QRZL01000003">
    <property type="protein sequence ID" value="RGV80280.1"/>
    <property type="molecule type" value="Genomic_DNA"/>
</dbReference>
<accession>A0A1Y4PTA9</accession>
<feature type="compositionally biased region" description="Basic and acidic residues" evidence="1">
    <location>
        <begin position="60"/>
        <end position="76"/>
    </location>
</feature>
<dbReference type="RefSeq" id="WP_008652695.1">
    <property type="nucleotide sequence ID" value="NZ_DAWDTN010000005.1"/>
</dbReference>
<dbReference type="Proteomes" id="UP000481700">
    <property type="component" value="Unassembled WGS sequence"/>
</dbReference>
<feature type="region of interest" description="Disordered" evidence="1">
    <location>
        <begin position="56"/>
        <end position="76"/>
    </location>
</feature>
<reference evidence="4 5" key="1">
    <citation type="submission" date="2018-08" db="EMBL/GenBank/DDBJ databases">
        <title>A genome reference for cultivated species of the human gut microbiota.</title>
        <authorList>
            <person name="Zou Y."/>
            <person name="Xue W."/>
            <person name="Luo G."/>
        </authorList>
    </citation>
    <scope>NUCLEOTIDE SEQUENCE [LARGE SCALE GENOMIC DNA]</scope>
    <source>
        <strain evidence="4 5">AF14-1AC</strain>
    </source>
</reference>
<sequence length="76" mass="8629">MPTPSRTADGWRNGLSVGVSVRHTFIRSYRRTDGKGLFPDRKGEIIRWGYTGKQAAGRATAERPPTRRRVFTEKIP</sequence>
<evidence type="ECO:0000313" key="6">
    <source>
        <dbReference type="Proteomes" id="UP000481700"/>
    </source>
</evidence>
<gene>
    <name evidence="4" type="ORF">DWW04_04415</name>
    <name evidence="3" type="ORF">F2Y44_01690</name>
    <name evidence="2" type="ORF">F2Z07_00470</name>
</gene>
<evidence type="ECO:0000313" key="5">
    <source>
        <dbReference type="Proteomes" id="UP000283678"/>
    </source>
</evidence>
<evidence type="ECO:0000313" key="3">
    <source>
        <dbReference type="EMBL" id="KAA5388454.1"/>
    </source>
</evidence>